<evidence type="ECO:0008006" key="2">
    <source>
        <dbReference type="Google" id="ProtNLM"/>
    </source>
</evidence>
<dbReference type="Pfam" id="PF10055">
    <property type="entry name" value="DUF2292"/>
    <property type="match status" value="1"/>
</dbReference>
<organism evidence="1">
    <name type="scientific">Ruminiclostridium papyrosolvens C7</name>
    <dbReference type="NCBI Taxonomy" id="1330534"/>
    <lineage>
        <taxon>Bacteria</taxon>
        <taxon>Bacillati</taxon>
        <taxon>Bacillota</taxon>
        <taxon>Clostridia</taxon>
        <taxon>Eubacteriales</taxon>
        <taxon>Oscillospiraceae</taxon>
        <taxon>Ruminiclostridium</taxon>
    </lineage>
</organism>
<dbReference type="PATRIC" id="fig|1330534.3.peg.699"/>
<gene>
    <name evidence="1" type="ORF">L323_03505</name>
</gene>
<protein>
    <recommendedName>
        <fullName evidence="2">DUF2292 domain-containing protein</fullName>
    </recommendedName>
</protein>
<evidence type="ECO:0000313" key="1">
    <source>
        <dbReference type="EMBL" id="EPR13571.1"/>
    </source>
</evidence>
<reference evidence="1" key="1">
    <citation type="journal article" date="2013" name="Genome Announc.">
        <title>Draft Genome Sequence of the Cellulolytic Bacterium Clostridium papyrosolvens C7 (ATCC 700395).</title>
        <authorList>
            <person name="Zepeda V."/>
            <person name="Dassa B."/>
            <person name="Borovok I."/>
            <person name="Lamed R."/>
            <person name="Bayer E.A."/>
            <person name="Cate J.H."/>
        </authorList>
    </citation>
    <scope>NUCLEOTIDE SEQUENCE [LARGE SCALE GENOMIC DNA]</scope>
    <source>
        <strain evidence="1">C7</strain>
    </source>
</reference>
<dbReference type="OrthoDB" id="1684946at2"/>
<dbReference type="Proteomes" id="UP000016860">
    <property type="component" value="Unassembled WGS sequence"/>
</dbReference>
<dbReference type="STRING" id="1330534.L323_03505"/>
<comment type="caution">
    <text evidence="1">The sequence shown here is derived from an EMBL/GenBank/DDBJ whole genome shotgun (WGS) entry which is preliminary data.</text>
</comment>
<proteinExistence type="predicted"/>
<sequence>MSQHQQNIEQSKVPISEQDIQKLYDMAKSLRYGSITLVFQDGNLIQLEKNEKVRVK</sequence>
<dbReference type="AlphaFoldDB" id="U4R6A7"/>
<dbReference type="RefSeq" id="WP_020814316.1">
    <property type="nucleotide sequence ID" value="NZ_ATAY01000019.1"/>
</dbReference>
<accession>U4R6A7</accession>
<dbReference type="InterPro" id="IPR018743">
    <property type="entry name" value="DUF2292"/>
</dbReference>
<name>U4R6A7_9FIRM</name>
<dbReference type="EMBL" id="ATAY01000019">
    <property type="protein sequence ID" value="EPR13571.1"/>
    <property type="molecule type" value="Genomic_DNA"/>
</dbReference>